<keyword evidence="2" id="KW-0963">Cytoplasm</keyword>
<dbReference type="InterPro" id="IPR013535">
    <property type="entry name" value="PUL_dom"/>
</dbReference>
<dbReference type="PANTHER" id="PTHR19849">
    <property type="entry name" value="PHOSPHOLIPASE A-2-ACTIVATING PROTEIN"/>
    <property type="match status" value="1"/>
</dbReference>
<evidence type="ECO:0000256" key="6">
    <source>
        <dbReference type="SAM" id="MobiDB-lite"/>
    </source>
</evidence>
<name>A0A1J7IU72_9PEZI</name>
<accession>A0A1J7IU72</accession>
<dbReference type="InterPro" id="IPR001680">
    <property type="entry name" value="WD40_rpt"/>
</dbReference>
<dbReference type="GO" id="GO:0005737">
    <property type="term" value="C:cytoplasm"/>
    <property type="evidence" value="ECO:0007669"/>
    <property type="project" value="UniProtKB-SubCell"/>
</dbReference>
<dbReference type="Pfam" id="PF08324">
    <property type="entry name" value="PUL"/>
    <property type="match status" value="1"/>
</dbReference>
<gene>
    <name evidence="9" type="ORF">CONLIGDRAFT_700286</name>
</gene>
<keyword evidence="10" id="KW-1185">Reference proteome</keyword>
<feature type="repeat" description="WD" evidence="5">
    <location>
        <begin position="10"/>
        <end position="40"/>
    </location>
</feature>
<dbReference type="PROSITE" id="PS50294">
    <property type="entry name" value="WD_REPEATS_REGION"/>
    <property type="match status" value="2"/>
</dbReference>
<dbReference type="GO" id="GO:0043130">
    <property type="term" value="F:ubiquitin binding"/>
    <property type="evidence" value="ECO:0007669"/>
    <property type="project" value="TreeGrafter"/>
</dbReference>
<sequence>MSEFKLSAQLRGHDADVRAVLFPSPDLIFSTSRDQTVRAWRRTSASPPQFEPSVTTQGHAFINSLTYIRPGQAQGYEDGLVVSGGQDTIIEVRKPTATPSDNAERLLIGHGHNVCTLDVSPKGTWIVSGGWDGQARVWSVGKWETELLLKHDSEDSVKSVWSVLALDEDTVVTGSADNNVRIFDLRKAAGGEVQPLVVMPTPAVVRALCKVPSGIKGHPSGAHIASASNDGVIRLWKVNGQQVGELHGHDSYIYSLASLPTGEIVSSGEDRTVRIWSGTECVQTITHPAISVWSVAVCSESGDIVSGASDNVVRVFSRSPERAADAETVAQFQDSVKASAIPQQQLNTTINKEKLDGPDWLKKYSGSKDGQVKMIREDDGSVSAHQWSISGQEWIAVGTVVDAAGSSGKKVEYNGKEYDYVFDVDIEDGKPPLKLPYNLSENPYERATKFLGDNELPLTYLDSVANFIVENTKGATLGQASEAPGGADPFGSESRYRPGDDTAAPPKKRYLPHAEYITLTQAKFEPIQKKVLSVNANLIASGNKQHALNPSQESILKDLIRALTSASGTTKVPTISDAAVSLVLRLATEWPYADRLPGLDLLRCIAPSPALPRIHSSIVQTALSAALEPDADNPGTRVNENTVMMALRTITNLFASPAGRSVVAQGAHDVVSTLERIVGVSEGVPSQANAGEGAIGKNNRNVQIALTSVAFNYACLAYLQHKKSKDAIEVAEIGVDVLALLCNILGRVIKDQNDSEVLYRALMALGMVLAIGGDVRDTVRALGGEEYIRDAIKKGPEDRVKDVGAECLAYLR</sequence>
<evidence type="ECO:0000313" key="9">
    <source>
        <dbReference type="EMBL" id="OIW30723.1"/>
    </source>
</evidence>
<dbReference type="STRING" id="1408157.A0A1J7IU72"/>
<dbReference type="InterPro" id="IPR015943">
    <property type="entry name" value="WD40/YVTN_repeat-like_dom_sf"/>
</dbReference>
<dbReference type="InterPro" id="IPR036322">
    <property type="entry name" value="WD40_repeat_dom_sf"/>
</dbReference>
<evidence type="ECO:0000256" key="4">
    <source>
        <dbReference type="ARBA" id="ARBA00022737"/>
    </source>
</evidence>
<reference evidence="9 10" key="1">
    <citation type="submission" date="2016-10" db="EMBL/GenBank/DDBJ databases">
        <title>Draft genome sequence of Coniochaeta ligniaria NRRL30616, a lignocellulolytic fungus for bioabatement of inhibitors in plant biomass hydrolysates.</title>
        <authorList>
            <consortium name="DOE Joint Genome Institute"/>
            <person name="Jimenez D.J."/>
            <person name="Hector R.E."/>
            <person name="Riley R."/>
            <person name="Sun H."/>
            <person name="Grigoriev I.V."/>
            <person name="Van Elsas J.D."/>
            <person name="Nichols N.N."/>
        </authorList>
    </citation>
    <scope>NUCLEOTIDE SEQUENCE [LARGE SCALE GENOMIC DNA]</scope>
    <source>
        <strain evidence="9 10">NRRL 30616</strain>
    </source>
</reference>
<dbReference type="InParanoid" id="A0A1J7IU72"/>
<protein>
    <submittedName>
        <fullName evidence="9">PFU-domain-containing protein</fullName>
    </submittedName>
</protein>
<evidence type="ECO:0000259" key="7">
    <source>
        <dbReference type="PROSITE" id="PS51394"/>
    </source>
</evidence>
<dbReference type="CDD" id="cd00200">
    <property type="entry name" value="WD40"/>
    <property type="match status" value="1"/>
</dbReference>
<dbReference type="SMART" id="SM00320">
    <property type="entry name" value="WD40"/>
    <property type="match status" value="7"/>
</dbReference>
<dbReference type="EMBL" id="KV875096">
    <property type="protein sequence ID" value="OIW30723.1"/>
    <property type="molecule type" value="Genomic_DNA"/>
</dbReference>
<evidence type="ECO:0000256" key="5">
    <source>
        <dbReference type="PROSITE-ProRule" id="PRU00221"/>
    </source>
</evidence>
<evidence type="ECO:0000313" key="10">
    <source>
        <dbReference type="Proteomes" id="UP000182658"/>
    </source>
</evidence>
<feature type="domain" description="PUL" evidence="8">
    <location>
        <begin position="509"/>
        <end position="810"/>
    </location>
</feature>
<evidence type="ECO:0000256" key="1">
    <source>
        <dbReference type="ARBA" id="ARBA00004496"/>
    </source>
</evidence>
<evidence type="ECO:0000256" key="3">
    <source>
        <dbReference type="ARBA" id="ARBA00022574"/>
    </source>
</evidence>
<dbReference type="PRINTS" id="PR00320">
    <property type="entry name" value="GPROTEINBRPT"/>
</dbReference>
<organism evidence="9 10">
    <name type="scientific">Coniochaeta ligniaria NRRL 30616</name>
    <dbReference type="NCBI Taxonomy" id="1408157"/>
    <lineage>
        <taxon>Eukaryota</taxon>
        <taxon>Fungi</taxon>
        <taxon>Dikarya</taxon>
        <taxon>Ascomycota</taxon>
        <taxon>Pezizomycotina</taxon>
        <taxon>Sordariomycetes</taxon>
        <taxon>Sordariomycetidae</taxon>
        <taxon>Coniochaetales</taxon>
        <taxon>Coniochaetaceae</taxon>
        <taxon>Coniochaeta</taxon>
    </lineage>
</organism>
<dbReference type="FunCoup" id="A0A1J7IU72">
    <property type="interactions" value="1364"/>
</dbReference>
<keyword evidence="4" id="KW-0677">Repeat</keyword>
<evidence type="ECO:0000256" key="2">
    <source>
        <dbReference type="ARBA" id="ARBA00022490"/>
    </source>
</evidence>
<dbReference type="InterPro" id="IPR016024">
    <property type="entry name" value="ARM-type_fold"/>
</dbReference>
<dbReference type="InterPro" id="IPR038122">
    <property type="entry name" value="PFU_sf"/>
</dbReference>
<dbReference type="Pfam" id="PF00400">
    <property type="entry name" value="WD40"/>
    <property type="match status" value="6"/>
</dbReference>
<feature type="region of interest" description="Disordered" evidence="6">
    <location>
        <begin position="478"/>
        <end position="507"/>
    </location>
</feature>
<dbReference type="InterPro" id="IPR020472">
    <property type="entry name" value="WD40_PAC1"/>
</dbReference>
<feature type="repeat" description="WD" evidence="5">
    <location>
        <begin position="246"/>
        <end position="277"/>
    </location>
</feature>
<dbReference type="Pfam" id="PF09070">
    <property type="entry name" value="PFU"/>
    <property type="match status" value="1"/>
</dbReference>
<dbReference type="PROSITE" id="PS50082">
    <property type="entry name" value="WD_REPEATS_2"/>
    <property type="match status" value="4"/>
</dbReference>
<dbReference type="InterPro" id="IPR011989">
    <property type="entry name" value="ARM-like"/>
</dbReference>
<dbReference type="Gene3D" id="3.10.20.870">
    <property type="entry name" value="PFU (PLAA family ubiquitin binding), C-terminal domain"/>
    <property type="match status" value="1"/>
</dbReference>
<evidence type="ECO:0000259" key="8">
    <source>
        <dbReference type="PROSITE" id="PS51396"/>
    </source>
</evidence>
<dbReference type="SUPFAM" id="SSF50978">
    <property type="entry name" value="WD40 repeat-like"/>
    <property type="match status" value="1"/>
</dbReference>
<dbReference type="GO" id="GO:0010992">
    <property type="term" value="P:ubiquitin recycling"/>
    <property type="evidence" value="ECO:0007669"/>
    <property type="project" value="TreeGrafter"/>
</dbReference>
<comment type="subcellular location">
    <subcellularLocation>
        <location evidence="1">Cytoplasm</location>
    </subcellularLocation>
</comment>
<dbReference type="Gene3D" id="1.25.10.10">
    <property type="entry name" value="Leucine-rich Repeat Variant"/>
    <property type="match status" value="1"/>
</dbReference>
<dbReference type="InterPro" id="IPR015155">
    <property type="entry name" value="PFU"/>
</dbReference>
<keyword evidence="3 5" id="KW-0853">WD repeat</keyword>
<dbReference type="GO" id="GO:0005634">
    <property type="term" value="C:nucleus"/>
    <property type="evidence" value="ECO:0007669"/>
    <property type="project" value="TreeGrafter"/>
</dbReference>
<dbReference type="AlphaFoldDB" id="A0A1J7IU72"/>
<feature type="repeat" description="WD" evidence="5">
    <location>
        <begin position="218"/>
        <end position="239"/>
    </location>
</feature>
<dbReference type="Gene3D" id="2.130.10.10">
    <property type="entry name" value="YVTN repeat-like/Quinoprotein amine dehydrogenase"/>
    <property type="match status" value="1"/>
</dbReference>
<dbReference type="PROSITE" id="PS51394">
    <property type="entry name" value="PFU"/>
    <property type="match status" value="1"/>
</dbReference>
<dbReference type="GO" id="GO:0043161">
    <property type="term" value="P:proteasome-mediated ubiquitin-dependent protein catabolic process"/>
    <property type="evidence" value="ECO:0007669"/>
    <property type="project" value="TreeGrafter"/>
</dbReference>
<dbReference type="FunFam" id="2.130.10.10:FF:000236">
    <property type="entry name" value="Polyubiquitin binding protein (Doa1/Ufd3)"/>
    <property type="match status" value="1"/>
</dbReference>
<dbReference type="FunFam" id="3.10.20.870:FF:000003">
    <property type="entry name" value="Polyubiquitin binding (Doa1 Ufd3) protein"/>
    <property type="match status" value="1"/>
</dbReference>
<dbReference type="PANTHER" id="PTHR19849:SF0">
    <property type="entry name" value="PHOSPHOLIPASE A-2-ACTIVATING PROTEIN"/>
    <property type="match status" value="1"/>
</dbReference>
<dbReference type="PROSITE" id="PS51396">
    <property type="entry name" value="PUL"/>
    <property type="match status" value="1"/>
</dbReference>
<feature type="repeat" description="WD" evidence="5">
    <location>
        <begin position="107"/>
        <end position="140"/>
    </location>
</feature>
<dbReference type="Proteomes" id="UP000182658">
    <property type="component" value="Unassembled WGS sequence"/>
</dbReference>
<proteinExistence type="predicted"/>
<dbReference type="SUPFAM" id="SSF48371">
    <property type="entry name" value="ARM repeat"/>
    <property type="match status" value="1"/>
</dbReference>
<dbReference type="OrthoDB" id="10265988at2759"/>
<feature type="domain" description="PFU" evidence="7">
    <location>
        <begin position="386"/>
        <end position="482"/>
    </location>
</feature>